<accession>A0ABM8S6B1</accession>
<feature type="transmembrane region" description="Helical" evidence="1">
    <location>
        <begin position="104"/>
        <end position="126"/>
    </location>
</feature>
<sequence length="146" mass="15608">MYGLGRLSDARGERIRYSAFPAILAAILLTMTVWSHGSFALSMVLISLATGCIYGAYRVFRTIPSEYFGSRTAPGGLAFINTIGLLGGFASPACIGWIKSVTHSLDYALLLLAGVILLSAFGLLALRSRVQKRETFCLMVAPLGGQ</sequence>
<dbReference type="Gene3D" id="1.20.1250.20">
    <property type="entry name" value="MFS general substrate transporter like domains"/>
    <property type="match status" value="1"/>
</dbReference>
<feature type="transmembrane region" description="Helical" evidence="1">
    <location>
        <begin position="39"/>
        <end position="57"/>
    </location>
</feature>
<proteinExistence type="predicted"/>
<keyword evidence="1" id="KW-0812">Transmembrane</keyword>
<evidence type="ECO:0000256" key="1">
    <source>
        <dbReference type="SAM" id="Phobius"/>
    </source>
</evidence>
<organism evidence="2 3">
    <name type="scientific">Paraburkholderia nemoris</name>
    <dbReference type="NCBI Taxonomy" id="2793076"/>
    <lineage>
        <taxon>Bacteria</taxon>
        <taxon>Pseudomonadati</taxon>
        <taxon>Pseudomonadota</taxon>
        <taxon>Betaproteobacteria</taxon>
        <taxon>Burkholderiales</taxon>
        <taxon>Burkholderiaceae</taxon>
        <taxon>Paraburkholderia</taxon>
    </lineage>
</organism>
<dbReference type="SUPFAM" id="SSF103473">
    <property type="entry name" value="MFS general substrate transporter"/>
    <property type="match status" value="1"/>
</dbReference>
<dbReference type="InterPro" id="IPR036259">
    <property type="entry name" value="MFS_trans_sf"/>
</dbReference>
<keyword evidence="1" id="KW-1133">Transmembrane helix</keyword>
<evidence type="ECO:0000313" key="3">
    <source>
        <dbReference type="Proteomes" id="UP000673821"/>
    </source>
</evidence>
<gene>
    <name evidence="2" type="primary">ttuB_7</name>
    <name evidence="2" type="ORF">R69776_04780</name>
</gene>
<comment type="caution">
    <text evidence="2">The sequence shown here is derived from an EMBL/GenBank/DDBJ whole genome shotgun (WGS) entry which is preliminary data.</text>
</comment>
<keyword evidence="1" id="KW-0472">Membrane</keyword>
<dbReference type="EMBL" id="CAJNBH010000014">
    <property type="protein sequence ID" value="CAE6791382.1"/>
    <property type="molecule type" value="Genomic_DNA"/>
</dbReference>
<name>A0ABM8S6B1_9BURK</name>
<keyword evidence="3" id="KW-1185">Reference proteome</keyword>
<feature type="transmembrane region" description="Helical" evidence="1">
    <location>
        <begin position="78"/>
        <end position="98"/>
    </location>
</feature>
<dbReference type="Proteomes" id="UP000673821">
    <property type="component" value="Unassembled WGS sequence"/>
</dbReference>
<protein>
    <submittedName>
        <fullName evidence="2">Tartrate transporter</fullName>
    </submittedName>
</protein>
<evidence type="ECO:0000313" key="2">
    <source>
        <dbReference type="EMBL" id="CAE6791382.1"/>
    </source>
</evidence>
<reference evidence="2 3" key="1">
    <citation type="submission" date="2021-02" db="EMBL/GenBank/DDBJ databases">
        <authorList>
            <person name="Vanwijnsberghe S."/>
        </authorList>
    </citation>
    <scope>NUCLEOTIDE SEQUENCE [LARGE SCALE GENOMIC DNA]</scope>
    <source>
        <strain evidence="2 3">R-69776</strain>
    </source>
</reference>
<feature type="transmembrane region" description="Helical" evidence="1">
    <location>
        <begin position="15"/>
        <end position="33"/>
    </location>
</feature>